<comment type="caution">
    <text evidence="2">The sequence shown here is derived from an EMBL/GenBank/DDBJ whole genome shotgun (WGS) entry which is preliminary data.</text>
</comment>
<keyword evidence="3" id="KW-1185">Reference proteome</keyword>
<organism evidence="2 3">
    <name type="scientific">Marvinbryantia formatexigens DSM 14469</name>
    <dbReference type="NCBI Taxonomy" id="478749"/>
    <lineage>
        <taxon>Bacteria</taxon>
        <taxon>Bacillati</taxon>
        <taxon>Bacillota</taxon>
        <taxon>Clostridia</taxon>
        <taxon>Lachnospirales</taxon>
        <taxon>Lachnospiraceae</taxon>
        <taxon>Marvinbryantia</taxon>
    </lineage>
</organism>
<accession>C6LK53</accession>
<sequence>MAQQERTEKKNGCLAQPGKEKDMKKIAMLNCLKANEICTGASCFRAFLRKEKSFERYRNEETELAAFFRCNGCGRDPLTDAGIQEKLQRLQEEHIEVVHVGVCTKDRAGKRCETIQKIVEQLESRGISVVDGTH</sequence>
<dbReference type="InterPro" id="IPR014925">
    <property type="entry name" value="CGGC_dom"/>
</dbReference>
<dbReference type="Pfam" id="PF08821">
    <property type="entry name" value="CGGC"/>
    <property type="match status" value="1"/>
</dbReference>
<dbReference type="RefSeq" id="WP_006863803.1">
    <property type="nucleotide sequence ID" value="NZ_ACCL02000023.1"/>
</dbReference>
<gene>
    <name evidence="2" type="ORF">BRYFOR_09040</name>
</gene>
<dbReference type="SMART" id="SM01078">
    <property type="entry name" value="CGGC"/>
    <property type="match status" value="1"/>
</dbReference>
<evidence type="ECO:0000313" key="2">
    <source>
        <dbReference type="EMBL" id="EET58934.1"/>
    </source>
</evidence>
<evidence type="ECO:0000313" key="3">
    <source>
        <dbReference type="Proteomes" id="UP000005561"/>
    </source>
</evidence>
<protein>
    <recommendedName>
        <fullName evidence="1">CGGC domain-containing protein</fullName>
    </recommendedName>
</protein>
<dbReference type="AlphaFoldDB" id="C6LK53"/>
<dbReference type="STRING" id="168384.SAMN05660368_03998"/>
<evidence type="ECO:0000259" key="1">
    <source>
        <dbReference type="SMART" id="SM01078"/>
    </source>
</evidence>
<name>C6LK53_9FIRM</name>
<reference evidence="2" key="1">
    <citation type="submission" date="2009-07" db="EMBL/GenBank/DDBJ databases">
        <authorList>
            <person name="Weinstock G."/>
            <person name="Sodergren E."/>
            <person name="Clifton S."/>
            <person name="Fulton L."/>
            <person name="Fulton B."/>
            <person name="Courtney L."/>
            <person name="Fronick C."/>
            <person name="Harrison M."/>
            <person name="Strong C."/>
            <person name="Farmer C."/>
            <person name="Delahaunty K."/>
            <person name="Markovic C."/>
            <person name="Hall O."/>
            <person name="Minx P."/>
            <person name="Tomlinson C."/>
            <person name="Mitreva M."/>
            <person name="Nelson J."/>
            <person name="Hou S."/>
            <person name="Wollam A."/>
            <person name="Pepin K.H."/>
            <person name="Johnson M."/>
            <person name="Bhonagiri V."/>
            <person name="Nash W.E."/>
            <person name="Warren W."/>
            <person name="Chinwalla A."/>
            <person name="Mardis E.R."/>
            <person name="Wilson R.K."/>
        </authorList>
    </citation>
    <scope>NUCLEOTIDE SEQUENCE [LARGE SCALE GENOMIC DNA]</scope>
    <source>
        <strain evidence="2">DSM 14469</strain>
    </source>
</reference>
<dbReference type="EMBL" id="ACCL02000023">
    <property type="protein sequence ID" value="EET58934.1"/>
    <property type="molecule type" value="Genomic_DNA"/>
</dbReference>
<proteinExistence type="predicted"/>
<dbReference type="Proteomes" id="UP000005561">
    <property type="component" value="Unassembled WGS sequence"/>
</dbReference>
<dbReference type="eggNOG" id="COG5561">
    <property type="taxonomic scope" value="Bacteria"/>
</dbReference>
<feature type="domain" description="CGGC" evidence="1">
    <location>
        <begin position="25"/>
        <end position="134"/>
    </location>
</feature>